<reference evidence="3 4" key="1">
    <citation type="submission" date="2020-06" db="EMBL/GenBank/DDBJ databases">
        <title>Nonomuraea sp. SMC257, a novel actinomycete isolated from soil.</title>
        <authorList>
            <person name="Chanama M."/>
        </authorList>
    </citation>
    <scope>NUCLEOTIDE SEQUENCE [LARGE SCALE GENOMIC DNA]</scope>
    <source>
        <strain evidence="3 4">SMC257</strain>
    </source>
</reference>
<dbReference type="AlphaFoldDB" id="A0A7Y6I516"/>
<dbReference type="PANTHER" id="PTHR31157">
    <property type="entry name" value="SCP DOMAIN-CONTAINING PROTEIN"/>
    <property type="match status" value="1"/>
</dbReference>
<dbReference type="Proteomes" id="UP000586042">
    <property type="component" value="Unassembled WGS sequence"/>
</dbReference>
<accession>A0A7Y6I516</accession>
<feature type="domain" description="SCP" evidence="2">
    <location>
        <begin position="86"/>
        <end position="207"/>
    </location>
</feature>
<keyword evidence="1" id="KW-0732">Signal</keyword>
<evidence type="ECO:0000313" key="4">
    <source>
        <dbReference type="Proteomes" id="UP000586042"/>
    </source>
</evidence>
<dbReference type="Gene3D" id="3.40.33.10">
    <property type="entry name" value="CAP"/>
    <property type="match status" value="1"/>
</dbReference>
<gene>
    <name evidence="3" type="ORF">HTZ77_10490</name>
</gene>
<dbReference type="PANTHER" id="PTHR31157:SF1">
    <property type="entry name" value="SCP DOMAIN-CONTAINING PROTEIN"/>
    <property type="match status" value="1"/>
</dbReference>
<keyword evidence="4" id="KW-1185">Reference proteome</keyword>
<feature type="chain" id="PRO_5031500998" evidence="1">
    <location>
        <begin position="32"/>
        <end position="224"/>
    </location>
</feature>
<dbReference type="SUPFAM" id="SSF55797">
    <property type="entry name" value="PR-1-like"/>
    <property type="match status" value="1"/>
</dbReference>
<evidence type="ECO:0000259" key="2">
    <source>
        <dbReference type="Pfam" id="PF00188"/>
    </source>
</evidence>
<comment type="caution">
    <text evidence="3">The sequence shown here is derived from an EMBL/GenBank/DDBJ whole genome shotgun (WGS) entry which is preliminary data.</text>
</comment>
<name>A0A7Y6I516_9ACTN</name>
<organism evidence="3 4">
    <name type="scientific">Nonomuraea montanisoli</name>
    <dbReference type="NCBI Taxonomy" id="2741721"/>
    <lineage>
        <taxon>Bacteria</taxon>
        <taxon>Bacillati</taxon>
        <taxon>Actinomycetota</taxon>
        <taxon>Actinomycetes</taxon>
        <taxon>Streptosporangiales</taxon>
        <taxon>Streptosporangiaceae</taxon>
        <taxon>Nonomuraea</taxon>
    </lineage>
</organism>
<dbReference type="CDD" id="cd05379">
    <property type="entry name" value="CAP_bacterial"/>
    <property type="match status" value="1"/>
</dbReference>
<sequence>MIPTVTRRLATAAGTSALALAALLPSAPAHATSPAARGAAANCAFADETVRTPQWYRAHNPDWSNSRVQATVTLNEAFANSAVRCLVNAERTARGLPALREVLRLFDAADAHTKAAKQIKWWTDGADFHVNPRTRSGPGDRVRAAGYCPSGTWQVLENVYQGWGTGGATPRAAVTWWMGSPPHRAAILDTRMAETGTSVRHGSARPNVTSDHQLVATQVFGVCR</sequence>
<protein>
    <submittedName>
        <fullName evidence="3">CAP domain-containing protein</fullName>
    </submittedName>
</protein>
<dbReference type="Pfam" id="PF00188">
    <property type="entry name" value="CAP"/>
    <property type="match status" value="1"/>
</dbReference>
<evidence type="ECO:0000256" key="1">
    <source>
        <dbReference type="SAM" id="SignalP"/>
    </source>
</evidence>
<dbReference type="InterPro" id="IPR014044">
    <property type="entry name" value="CAP_dom"/>
</dbReference>
<evidence type="ECO:0000313" key="3">
    <source>
        <dbReference type="EMBL" id="NUW31852.1"/>
    </source>
</evidence>
<dbReference type="RefSeq" id="WP_175589320.1">
    <property type="nucleotide sequence ID" value="NZ_JABWGN010000004.1"/>
</dbReference>
<proteinExistence type="predicted"/>
<feature type="signal peptide" evidence="1">
    <location>
        <begin position="1"/>
        <end position="31"/>
    </location>
</feature>
<dbReference type="InterPro" id="IPR035940">
    <property type="entry name" value="CAP_sf"/>
</dbReference>
<dbReference type="EMBL" id="JABWGN010000004">
    <property type="protein sequence ID" value="NUW31852.1"/>
    <property type="molecule type" value="Genomic_DNA"/>
</dbReference>